<gene>
    <name evidence="1" type="primary">rutC_2</name>
    <name evidence="1" type="ORF">SAMEA3906487_03305</name>
</gene>
<sequence>MSRSAPLSSITRLDQNTRRARAVVHGQTVYLAGHTAADRSQDAAGQTRQVLQALEDLLAQAGSDKRHLLDVTIWLSSMDDFEAMNRVYDAWIVPGHAPARRCAAMMLAAPEIRVEISAIAAV</sequence>
<dbReference type="PATRIC" id="fig|123899.6.peg.3302"/>
<evidence type="ECO:0000313" key="1">
    <source>
        <dbReference type="EMBL" id="SAI72600.1"/>
    </source>
</evidence>
<dbReference type="Proteomes" id="UP000076825">
    <property type="component" value="Chromosome 1"/>
</dbReference>
<dbReference type="PANTHER" id="PTHR47328:SF1">
    <property type="entry name" value="RUTC FAMILY PROTEIN YOAB"/>
    <property type="match status" value="1"/>
</dbReference>
<dbReference type="Gene3D" id="3.30.1330.40">
    <property type="entry name" value="RutC-like"/>
    <property type="match status" value="1"/>
</dbReference>
<dbReference type="GO" id="GO:0016491">
    <property type="term" value="F:oxidoreductase activity"/>
    <property type="evidence" value="ECO:0007669"/>
    <property type="project" value="UniProtKB-KW"/>
</dbReference>
<dbReference type="InterPro" id="IPR035709">
    <property type="entry name" value="YoaB-like"/>
</dbReference>
<dbReference type="AlphaFoldDB" id="A0A157K3H7"/>
<dbReference type="InterPro" id="IPR006175">
    <property type="entry name" value="YjgF/YER057c/UK114"/>
</dbReference>
<dbReference type="Pfam" id="PF01042">
    <property type="entry name" value="Ribonuc_L-PSP"/>
    <property type="match status" value="1"/>
</dbReference>
<dbReference type="KEGG" id="btrm:SAMEA390648703305"/>
<dbReference type="InterPro" id="IPR035959">
    <property type="entry name" value="RutC-like_sf"/>
</dbReference>
<dbReference type="EC" id="1.-.-.-" evidence="1"/>
<name>A0A157K3H7_9BORD</name>
<dbReference type="STRING" id="123899.SAMEA3906487_03305"/>
<protein>
    <submittedName>
        <fullName evidence="1">Translation initiation inhibitor</fullName>
        <ecNumber evidence="1">1.-.-.-</ecNumber>
    </submittedName>
</protein>
<accession>A0A157K3H7</accession>
<evidence type="ECO:0000313" key="2">
    <source>
        <dbReference type="Proteomes" id="UP000076825"/>
    </source>
</evidence>
<keyword evidence="2" id="KW-1185">Reference proteome</keyword>
<dbReference type="PANTHER" id="PTHR47328">
    <property type="match status" value="1"/>
</dbReference>
<dbReference type="CDD" id="cd06150">
    <property type="entry name" value="YjgF_YER057c_UK114_like_2"/>
    <property type="match status" value="1"/>
</dbReference>
<dbReference type="RefSeq" id="WP_170283328.1">
    <property type="nucleotide sequence ID" value="NZ_CP016340.1"/>
</dbReference>
<dbReference type="GeneID" id="56589456"/>
<dbReference type="eggNOG" id="COG0251">
    <property type="taxonomic scope" value="Bacteria"/>
</dbReference>
<reference evidence="1 2" key="1">
    <citation type="submission" date="2016-04" db="EMBL/GenBank/DDBJ databases">
        <authorList>
            <consortium name="Pathogen Informatics"/>
        </authorList>
    </citation>
    <scope>NUCLEOTIDE SEQUENCE [LARGE SCALE GENOMIC DNA]</scope>
    <source>
        <strain evidence="1 2">H044680328</strain>
    </source>
</reference>
<dbReference type="SUPFAM" id="SSF55298">
    <property type="entry name" value="YjgF-like"/>
    <property type="match status" value="1"/>
</dbReference>
<organism evidence="1 2">
    <name type="scientific">Bordetella trematum</name>
    <dbReference type="NCBI Taxonomy" id="123899"/>
    <lineage>
        <taxon>Bacteria</taxon>
        <taxon>Pseudomonadati</taxon>
        <taxon>Pseudomonadota</taxon>
        <taxon>Betaproteobacteria</taxon>
        <taxon>Burkholderiales</taxon>
        <taxon>Alcaligenaceae</taxon>
        <taxon>Bordetella</taxon>
    </lineage>
</organism>
<proteinExistence type="predicted"/>
<dbReference type="EMBL" id="LT546645">
    <property type="protein sequence ID" value="SAI72600.1"/>
    <property type="molecule type" value="Genomic_DNA"/>
</dbReference>
<keyword evidence="1" id="KW-0560">Oxidoreductase</keyword>